<dbReference type="Proteomes" id="UP000515708">
    <property type="component" value="Chromosome"/>
</dbReference>
<evidence type="ECO:0000313" key="6">
    <source>
        <dbReference type="Proteomes" id="UP000515708"/>
    </source>
</evidence>
<accession>A0A7D8AAL2</accession>
<keyword evidence="2" id="KW-0238">DNA-binding</keyword>
<protein>
    <submittedName>
        <fullName evidence="5">GntR family transcriptional regulator</fullName>
    </submittedName>
</protein>
<evidence type="ECO:0000256" key="1">
    <source>
        <dbReference type="ARBA" id="ARBA00023015"/>
    </source>
</evidence>
<evidence type="ECO:0000256" key="2">
    <source>
        <dbReference type="ARBA" id="ARBA00023125"/>
    </source>
</evidence>
<feature type="domain" description="HTH gntR-type" evidence="4">
    <location>
        <begin position="30"/>
        <end position="97"/>
    </location>
</feature>
<dbReference type="InterPro" id="IPR000524">
    <property type="entry name" value="Tscrpt_reg_HTH_GntR"/>
</dbReference>
<dbReference type="PROSITE" id="PS50949">
    <property type="entry name" value="HTH_GNTR"/>
    <property type="match status" value="1"/>
</dbReference>
<dbReference type="GO" id="GO:0003700">
    <property type="term" value="F:DNA-binding transcription factor activity"/>
    <property type="evidence" value="ECO:0007669"/>
    <property type="project" value="InterPro"/>
</dbReference>
<evidence type="ECO:0000256" key="3">
    <source>
        <dbReference type="ARBA" id="ARBA00023163"/>
    </source>
</evidence>
<dbReference type="InterPro" id="IPR011711">
    <property type="entry name" value="GntR_C"/>
</dbReference>
<dbReference type="Pfam" id="PF00392">
    <property type="entry name" value="GntR"/>
    <property type="match status" value="1"/>
</dbReference>
<dbReference type="CDD" id="cd07377">
    <property type="entry name" value="WHTH_GntR"/>
    <property type="match status" value="1"/>
</dbReference>
<gene>
    <name evidence="5" type="ORF">FVO59_03435</name>
</gene>
<name>A0A7D8AAL2_9MICO</name>
<evidence type="ECO:0000313" key="5">
    <source>
        <dbReference type="EMBL" id="QMU96364.1"/>
    </source>
</evidence>
<evidence type="ECO:0000259" key="4">
    <source>
        <dbReference type="PROSITE" id="PS50949"/>
    </source>
</evidence>
<dbReference type="GO" id="GO:0003677">
    <property type="term" value="F:DNA binding"/>
    <property type="evidence" value="ECO:0007669"/>
    <property type="project" value="UniProtKB-KW"/>
</dbReference>
<keyword evidence="3" id="KW-0804">Transcription</keyword>
<dbReference type="SMART" id="SM00345">
    <property type="entry name" value="HTH_GNTR"/>
    <property type="match status" value="1"/>
</dbReference>
<dbReference type="Gene3D" id="1.10.10.10">
    <property type="entry name" value="Winged helix-like DNA-binding domain superfamily/Winged helix DNA-binding domain"/>
    <property type="match status" value="1"/>
</dbReference>
<reference evidence="5 6" key="1">
    <citation type="journal article" date="2020" name="Front. Microbiol.">
        <title>Design of Bacterial Strain-Specific qPCR Assays Using NGS Data and Publicly Available Resources and Its Application to Track Biocontrol Strains.</title>
        <authorList>
            <person name="Hernandez I."/>
            <person name="Sant C."/>
            <person name="Martinez R."/>
            <person name="Fernandez C."/>
        </authorList>
    </citation>
    <scope>NUCLEOTIDE SEQUENCE [LARGE SCALE GENOMIC DNA]</scope>
    <source>
        <strain evidence="5 6">B24</strain>
    </source>
</reference>
<dbReference type="SMART" id="SM00895">
    <property type="entry name" value="FCD"/>
    <property type="match status" value="1"/>
</dbReference>
<sequence length="254" mass="28180">MEDGCIHAVAVVENGICSRRTEGSPVSPAPSASEQAYLRVKEMILEGDLPAGDMITEGQVSEELSVSRTPIREAFLRLEAEGWLKLFPKRGALVVPIQPNEMEQVFEARQLIETHAVRVVAQDEALTEALSRALADVIEQMTRALADDDVEAFSSLDTEFHLTIVLAAQNDILSDVYRGLRERLRRMTTRSVWHDQSRMERIVADHTELTRIIADRDPDGYSARLLEHMIAAHSTPAQRVFRFPAGGVLPGSPG</sequence>
<dbReference type="Pfam" id="PF07729">
    <property type="entry name" value="FCD"/>
    <property type="match status" value="1"/>
</dbReference>
<dbReference type="InterPro" id="IPR036388">
    <property type="entry name" value="WH-like_DNA-bd_sf"/>
</dbReference>
<dbReference type="PANTHER" id="PTHR43537">
    <property type="entry name" value="TRANSCRIPTIONAL REGULATOR, GNTR FAMILY"/>
    <property type="match status" value="1"/>
</dbReference>
<dbReference type="Gene3D" id="1.20.120.530">
    <property type="entry name" value="GntR ligand-binding domain-like"/>
    <property type="match status" value="1"/>
</dbReference>
<dbReference type="SUPFAM" id="SSF46785">
    <property type="entry name" value="Winged helix' DNA-binding domain"/>
    <property type="match status" value="1"/>
</dbReference>
<dbReference type="AlphaFoldDB" id="A0A7D8AAL2"/>
<dbReference type="InterPro" id="IPR008920">
    <property type="entry name" value="TF_FadR/GntR_C"/>
</dbReference>
<dbReference type="InterPro" id="IPR036390">
    <property type="entry name" value="WH_DNA-bd_sf"/>
</dbReference>
<dbReference type="PRINTS" id="PR00035">
    <property type="entry name" value="HTHGNTR"/>
</dbReference>
<dbReference type="SUPFAM" id="SSF48008">
    <property type="entry name" value="GntR ligand-binding domain-like"/>
    <property type="match status" value="1"/>
</dbReference>
<proteinExistence type="predicted"/>
<dbReference type="EMBL" id="CP043732">
    <property type="protein sequence ID" value="QMU96364.1"/>
    <property type="molecule type" value="Genomic_DNA"/>
</dbReference>
<organism evidence="5 6">
    <name type="scientific">Microbacterium esteraromaticum</name>
    <dbReference type="NCBI Taxonomy" id="57043"/>
    <lineage>
        <taxon>Bacteria</taxon>
        <taxon>Bacillati</taxon>
        <taxon>Actinomycetota</taxon>
        <taxon>Actinomycetes</taxon>
        <taxon>Micrococcales</taxon>
        <taxon>Microbacteriaceae</taxon>
        <taxon>Microbacterium</taxon>
    </lineage>
</organism>
<keyword evidence="1" id="KW-0805">Transcription regulation</keyword>
<dbReference type="PANTHER" id="PTHR43537:SF24">
    <property type="entry name" value="GLUCONATE OPERON TRANSCRIPTIONAL REPRESSOR"/>
    <property type="match status" value="1"/>
</dbReference>